<reference evidence="2 3" key="1">
    <citation type="journal article" date="2018" name="Front. Microbiol.">
        <title>Prospects for Fungal Bioremediation of Acidic Radioactive Waste Sites: Characterization and Genome Sequence of Rhodotorula taiwanensis MD1149.</title>
        <authorList>
            <person name="Tkavc R."/>
            <person name="Matrosova V.Y."/>
            <person name="Grichenko O.E."/>
            <person name="Gostincar C."/>
            <person name="Volpe R.P."/>
            <person name="Klimenkova P."/>
            <person name="Gaidamakova E.K."/>
            <person name="Zhou C.E."/>
            <person name="Stewart B.J."/>
            <person name="Lyman M.G."/>
            <person name="Malfatti S.A."/>
            <person name="Rubinfeld B."/>
            <person name="Courtot M."/>
            <person name="Singh J."/>
            <person name="Dalgard C.L."/>
            <person name="Hamilton T."/>
            <person name="Frey K.G."/>
            <person name="Gunde-Cimerman N."/>
            <person name="Dugan L."/>
            <person name="Daly M.J."/>
        </authorList>
    </citation>
    <scope>NUCLEOTIDE SEQUENCE [LARGE SCALE GENOMIC DNA]</scope>
    <source>
        <strain evidence="2 3">MD1149</strain>
    </source>
</reference>
<dbReference type="CDD" id="cd09917">
    <property type="entry name" value="F-box_SF"/>
    <property type="match status" value="1"/>
</dbReference>
<protein>
    <recommendedName>
        <fullName evidence="1">F-box domain-containing protein</fullName>
    </recommendedName>
</protein>
<dbReference type="Pfam" id="PF12937">
    <property type="entry name" value="F-box-like"/>
    <property type="match status" value="1"/>
</dbReference>
<dbReference type="PROSITE" id="PS50181">
    <property type="entry name" value="FBOX"/>
    <property type="match status" value="1"/>
</dbReference>
<accession>A0A2S5B2C7</accession>
<dbReference type="Gene3D" id="1.20.1280.50">
    <property type="match status" value="1"/>
</dbReference>
<dbReference type="AlphaFoldDB" id="A0A2S5B2C7"/>
<dbReference type="OrthoDB" id="2528452at2759"/>
<sequence length="619" mass="71268">MANPKQQEPLKLHPIFLKRDLSTFEEKLRRTLAAEVPMPRKEERPTGPDRISRLPLELLGMIFSWLPVDALFRAARVSRYFRRILLSRERAWNWRTARREQGWDDLEMHLDELQYAKYISADECMICKDDQVLITRSPEHRLALCQDCGVGCYFVPDILEQTATLCQIEASAIRRGEDAVAAIATYIEGRRVVIEATARDSATLIEHAECCDEDDLECKQQLSHDLCAFRMYQLGYDYIDYAPIFAEKVWWCWCETFRNEYDPDYDDPALLLAISELDWYPAAAEEEEDEDELFDRASEAIEAEHADCIIPSWEYWKYWHGQDKLARNDEFYAGRALEAEWYELSETYISVARQRRSSRLSGAFIHRCDRVLAALVRRSVQQGGEAFAMVDRDSSELEVLYTLKKRSNAELEAVPDLSSDGSFDRYLGEKVHLDKIRIFLRVAEALVSDGEPVPDFAKRLVEQSRSARRHFAGTDFVKANRELSDHDLDPILTRATALLRCGFCSRKLPFDEMRVHLLDDHEAGPITSFAHVPEAGFRRAMYDLLASLQLPLTTAFNELRASSIDVVERMPSGVLLTSRDQTWEEVLCGKSDCELPRARRNVDGSATRQIVALRPARAR</sequence>
<comment type="caution">
    <text evidence="2">The sequence shown here is derived from an EMBL/GenBank/DDBJ whole genome shotgun (WGS) entry which is preliminary data.</text>
</comment>
<proteinExistence type="predicted"/>
<organism evidence="2 3">
    <name type="scientific">Rhodotorula taiwanensis</name>
    <dbReference type="NCBI Taxonomy" id="741276"/>
    <lineage>
        <taxon>Eukaryota</taxon>
        <taxon>Fungi</taxon>
        <taxon>Dikarya</taxon>
        <taxon>Basidiomycota</taxon>
        <taxon>Pucciniomycotina</taxon>
        <taxon>Microbotryomycetes</taxon>
        <taxon>Sporidiobolales</taxon>
        <taxon>Sporidiobolaceae</taxon>
        <taxon>Rhodotorula</taxon>
    </lineage>
</organism>
<name>A0A2S5B2C7_9BASI</name>
<feature type="domain" description="F-box" evidence="1">
    <location>
        <begin position="48"/>
        <end position="95"/>
    </location>
</feature>
<evidence type="ECO:0000313" key="3">
    <source>
        <dbReference type="Proteomes" id="UP000237144"/>
    </source>
</evidence>
<dbReference type="SMART" id="SM00256">
    <property type="entry name" value="FBOX"/>
    <property type="match status" value="1"/>
</dbReference>
<dbReference type="EMBL" id="PJQD01000096">
    <property type="protein sequence ID" value="POY70938.1"/>
    <property type="molecule type" value="Genomic_DNA"/>
</dbReference>
<dbReference type="SUPFAM" id="SSF81383">
    <property type="entry name" value="F-box domain"/>
    <property type="match status" value="1"/>
</dbReference>
<evidence type="ECO:0000259" key="1">
    <source>
        <dbReference type="PROSITE" id="PS50181"/>
    </source>
</evidence>
<evidence type="ECO:0000313" key="2">
    <source>
        <dbReference type="EMBL" id="POY70938.1"/>
    </source>
</evidence>
<dbReference type="InterPro" id="IPR036047">
    <property type="entry name" value="F-box-like_dom_sf"/>
</dbReference>
<gene>
    <name evidence="2" type="ORF">BMF94_6116</name>
</gene>
<keyword evidence="3" id="KW-1185">Reference proteome</keyword>
<dbReference type="InterPro" id="IPR001810">
    <property type="entry name" value="F-box_dom"/>
</dbReference>
<dbReference type="Proteomes" id="UP000237144">
    <property type="component" value="Unassembled WGS sequence"/>
</dbReference>